<evidence type="ECO:0000256" key="1">
    <source>
        <dbReference type="SAM" id="MobiDB-lite"/>
    </source>
</evidence>
<feature type="region of interest" description="Disordered" evidence="1">
    <location>
        <begin position="522"/>
        <end position="558"/>
    </location>
</feature>
<dbReference type="AlphaFoldDB" id="J8ZRG6"/>
<evidence type="ECO:0000313" key="2">
    <source>
        <dbReference type="EMBL" id="EJW02288.1"/>
    </source>
</evidence>
<name>J8ZRG6_EDHAE</name>
<feature type="region of interest" description="Disordered" evidence="1">
    <location>
        <begin position="379"/>
        <end position="430"/>
    </location>
</feature>
<sequence length="558" mass="64344">MNNVLDTEKITNKNLIQQNNASNNLEQNYYHQENIYPEIEHSNNINMCENNKENYTDETASSRIYPFEESIYSKNSIGNGSVLSNREDCNSIIEVSNNVKEDENNILKKYGINPDTFSNIQINQLPDPRKNYKSNQHLEIKNNHSRQYNCNKNDLDSNMSINVISPYVSDSSIISTSEFNVFNNECSNAIKDLNDNKEQHWVIKTNETAYNKKNPVQKNIINHAKNTIITPINSDPHELNQEYLKRSLGYSINIYEDSIKNDVNTTINHISSIPTKEKQITSQESQNQPLFFEDTNSFFTELPKNTNSDVKNEIINTKDTKKNKKNVKVKSVTSDSKEKTVNKVDSFKEEVNIDNQISSSYIDAPSFNLLHTNSFVNTENKTEVSEKQKRTRKKPAQTPKKNQDDQIEQNKQEKPKRRQRKNVNTNYNKENNNININAQTENVSFNAQTITDNIINDSNNNNAVIIENCNNNLEKKIPKKRRKITKDNNQPAKSPQENKTMDSLLIDATIDLLLENKKAELSHENKSVVLEQQNDVKNIKNDTSNTIKEIEDELNKKT</sequence>
<dbReference type="HOGENOM" id="CLU_488347_0_0_1"/>
<dbReference type="InParanoid" id="J8ZRG6"/>
<evidence type="ECO:0000313" key="3">
    <source>
        <dbReference type="Proteomes" id="UP000003163"/>
    </source>
</evidence>
<dbReference type="VEuPathDB" id="MicrosporidiaDB:EDEG_03271"/>
<proteinExistence type="predicted"/>
<feature type="region of interest" description="Disordered" evidence="1">
    <location>
        <begin position="481"/>
        <end position="501"/>
    </location>
</feature>
<feature type="compositionally biased region" description="Polar residues" evidence="1">
    <location>
        <begin position="530"/>
        <end position="547"/>
    </location>
</feature>
<dbReference type="EMBL" id="AFBI03000079">
    <property type="protein sequence ID" value="EJW02288.1"/>
    <property type="molecule type" value="Genomic_DNA"/>
</dbReference>
<feature type="compositionally biased region" description="Basic and acidic residues" evidence="1">
    <location>
        <begin position="401"/>
        <end position="413"/>
    </location>
</feature>
<comment type="caution">
    <text evidence="2">The sequence shown here is derived from an EMBL/GenBank/DDBJ whole genome shotgun (WGS) entry which is preliminary data.</text>
</comment>
<reference evidence="3" key="2">
    <citation type="submission" date="2015-07" db="EMBL/GenBank/DDBJ databases">
        <title>Contrasting host-pathogen interactions and genome evolution in two generalist and specialist microsporidian pathogens of mosquitoes.</title>
        <authorList>
            <consortium name="The Broad Institute Genomics Platform"/>
            <consortium name="The Broad Institute Genome Sequencing Center for Infectious Disease"/>
            <person name="Cuomo C.A."/>
            <person name="Sanscrainte N.D."/>
            <person name="Goldberg J.M."/>
            <person name="Heiman D."/>
            <person name="Young S."/>
            <person name="Zeng Q."/>
            <person name="Becnel J.J."/>
            <person name="Birren B.W."/>
        </authorList>
    </citation>
    <scope>NUCLEOTIDE SEQUENCE [LARGE SCALE GENOMIC DNA]</scope>
    <source>
        <strain evidence="3">USNM 41457</strain>
    </source>
</reference>
<protein>
    <submittedName>
        <fullName evidence="2">Uncharacterized protein</fullName>
    </submittedName>
</protein>
<keyword evidence="3" id="KW-1185">Reference proteome</keyword>
<reference evidence="2 3" key="1">
    <citation type="submission" date="2011-08" db="EMBL/GenBank/DDBJ databases">
        <authorList>
            <person name="Liu Z.J."/>
            <person name="Shi F.L."/>
            <person name="Lu J.Q."/>
            <person name="Li M."/>
            <person name="Wang Z.L."/>
        </authorList>
    </citation>
    <scope>NUCLEOTIDE SEQUENCE [LARGE SCALE GENOMIC DNA]</scope>
    <source>
        <strain evidence="2 3">USNM 41457</strain>
    </source>
</reference>
<gene>
    <name evidence="2" type="ORF">EDEG_03271</name>
</gene>
<dbReference type="Proteomes" id="UP000003163">
    <property type="component" value="Unassembled WGS sequence"/>
</dbReference>
<organism evidence="2 3">
    <name type="scientific">Edhazardia aedis (strain USNM 41457)</name>
    <name type="common">Microsporidian parasite</name>
    <dbReference type="NCBI Taxonomy" id="1003232"/>
    <lineage>
        <taxon>Eukaryota</taxon>
        <taxon>Fungi</taxon>
        <taxon>Fungi incertae sedis</taxon>
        <taxon>Microsporidia</taxon>
        <taxon>Edhazardia</taxon>
    </lineage>
</organism>
<accession>J8ZRG6</accession>
<feature type="compositionally biased region" description="Polar residues" evidence="1">
    <location>
        <begin position="487"/>
        <end position="498"/>
    </location>
</feature>